<sequence length="55" mass="6105">MSRFVLRTFVLHPIPFCYLSHVNSTIERVSASHAALPATRPTGGNIHGECQCQRP</sequence>
<dbReference type="Proteomes" id="UP001295463">
    <property type="component" value="Chromosome"/>
</dbReference>
<proteinExistence type="predicted"/>
<name>A0ABM9DBN9_9BACT</name>
<evidence type="ECO:0000313" key="2">
    <source>
        <dbReference type="Proteomes" id="UP001295463"/>
    </source>
</evidence>
<protein>
    <submittedName>
        <fullName evidence="1">Uncharacterized protein</fullName>
    </submittedName>
</protein>
<gene>
    <name evidence="1" type="ORF">GEAMG1_2399</name>
</gene>
<dbReference type="EMBL" id="OW150024">
    <property type="protein sequence ID" value="CAH2032235.1"/>
    <property type="molecule type" value="Genomic_DNA"/>
</dbReference>
<evidence type="ECO:0000313" key="1">
    <source>
        <dbReference type="EMBL" id="CAH2032235.1"/>
    </source>
</evidence>
<keyword evidence="2" id="KW-1185">Reference proteome</keyword>
<reference evidence="1 2" key="1">
    <citation type="submission" date="2022-03" db="EMBL/GenBank/DDBJ databases">
        <authorList>
            <person name="Koch H."/>
        </authorList>
    </citation>
    <scope>NUCLEOTIDE SEQUENCE [LARGE SCALE GENOMIC DNA]</scope>
    <source>
        <strain evidence="1 2">G1</strain>
    </source>
</reference>
<accession>A0ABM9DBN9</accession>
<organism evidence="1 2">
    <name type="scientific">Trichlorobacter ammonificans</name>
    <dbReference type="NCBI Taxonomy" id="2916410"/>
    <lineage>
        <taxon>Bacteria</taxon>
        <taxon>Pseudomonadati</taxon>
        <taxon>Thermodesulfobacteriota</taxon>
        <taxon>Desulfuromonadia</taxon>
        <taxon>Geobacterales</taxon>
        <taxon>Geobacteraceae</taxon>
        <taxon>Trichlorobacter</taxon>
    </lineage>
</organism>